<comment type="subunit">
    <text evidence="10">Acetyl-CoA carboxylase is a heterohexamer composed of biotin carboxyl carrier protein (AccB), biotin carboxylase (AccC) and two subunits each of ACCase subunit alpha (AccA) and ACCase subunit beta (AccD).</text>
</comment>
<proteinExistence type="inferred from homology"/>
<keyword evidence="3 10" id="KW-0808">Transferase</keyword>
<name>A0A0F0CRH4_9BACT</name>
<keyword evidence="2 10" id="KW-0444">Lipid biosynthesis</keyword>
<evidence type="ECO:0000256" key="7">
    <source>
        <dbReference type="ARBA" id="ARBA00023098"/>
    </source>
</evidence>
<keyword evidence="7 10" id="KW-0443">Lipid metabolism</keyword>
<evidence type="ECO:0000313" key="12">
    <source>
        <dbReference type="EMBL" id="KJJ84111.1"/>
    </source>
</evidence>
<evidence type="ECO:0000256" key="6">
    <source>
        <dbReference type="ARBA" id="ARBA00022840"/>
    </source>
</evidence>
<evidence type="ECO:0000256" key="10">
    <source>
        <dbReference type="HAMAP-Rule" id="MF_00823"/>
    </source>
</evidence>
<accession>A0A0F0CRH4</accession>
<dbReference type="GO" id="GO:2001295">
    <property type="term" value="P:malonyl-CoA biosynthetic process"/>
    <property type="evidence" value="ECO:0007669"/>
    <property type="project" value="UniProtKB-UniRule"/>
</dbReference>
<evidence type="ECO:0000256" key="5">
    <source>
        <dbReference type="ARBA" id="ARBA00022832"/>
    </source>
</evidence>
<dbReference type="PROSITE" id="PS50989">
    <property type="entry name" value="COA_CT_CTER"/>
    <property type="match status" value="1"/>
</dbReference>
<protein>
    <recommendedName>
        <fullName evidence="10">Acetyl-coenzyme A carboxylase carboxyl transferase subunit alpha</fullName>
        <shortName evidence="10">ACCase subunit alpha</shortName>
        <shortName evidence="10">Acetyl-CoA carboxylase carboxyltransferase subunit alpha</shortName>
        <ecNumber evidence="10">2.1.3.15</ecNumber>
    </recommendedName>
</protein>
<dbReference type="PANTHER" id="PTHR42853">
    <property type="entry name" value="ACETYL-COENZYME A CARBOXYLASE CARBOXYL TRANSFERASE SUBUNIT ALPHA"/>
    <property type="match status" value="1"/>
</dbReference>
<keyword evidence="8 10" id="KW-0275">Fatty acid biosynthesis</keyword>
<dbReference type="GO" id="GO:0003989">
    <property type="term" value="F:acetyl-CoA carboxylase activity"/>
    <property type="evidence" value="ECO:0007669"/>
    <property type="project" value="InterPro"/>
</dbReference>
<feature type="domain" description="CoA carboxyltransferase C-terminal" evidence="11">
    <location>
        <begin position="38"/>
        <end position="292"/>
    </location>
</feature>
<comment type="function">
    <text evidence="10">Component of the acetyl coenzyme A carboxylase (ACC) complex. First, biotin carboxylase catalyzes the carboxylation of biotin on its carrier protein (BCCP) and then the CO(2) group is transferred by the carboxyltransferase to acetyl-CoA to form malonyl-CoA.</text>
</comment>
<dbReference type="PANTHER" id="PTHR42853:SF3">
    <property type="entry name" value="ACETYL-COENZYME A CARBOXYLASE CARBOXYL TRANSFERASE SUBUNIT ALPHA, CHLOROPLASTIC"/>
    <property type="match status" value="1"/>
</dbReference>
<dbReference type="AlphaFoldDB" id="A0A0F0CRH4"/>
<dbReference type="HAMAP" id="MF_00823">
    <property type="entry name" value="AcetylCoA_CT_alpha"/>
    <property type="match status" value="1"/>
</dbReference>
<sequence>MPIELEFEKPILELEKKIAELRHFTHKEKIDLSNEISDLNERLEKLRKEVFNNLTAWQRVQISRHPERPYTIDYIKILMKDFIEIHGDRHFQDDKALISGLARIDGREVMVIGHQKGKDTKENLERNFGCAHPEGYRKAMRVMRMAEKFKLPIISFIDTPGAYPGVGAEERGQAEAIAYNLREMTGISVPIIVFVIGEGGSGGALGIGVGDKIFVLENAYYSVISPEGCAAILWKDRKKAMEAAMCLKLTAKDLVGLGLIDGIIPEPLGGAHRDSSKTAQGIRKAINESLDELLKLSPQELLNSRYKRYRNIGIYKE</sequence>
<comment type="pathway">
    <text evidence="1 10">Lipid metabolism; malonyl-CoA biosynthesis; malonyl-CoA from acetyl-CoA: step 1/1.</text>
</comment>
<dbReference type="Pfam" id="PF03255">
    <property type="entry name" value="ACCA"/>
    <property type="match status" value="1"/>
</dbReference>
<comment type="subcellular location">
    <subcellularLocation>
        <location evidence="10">Cytoplasm</location>
    </subcellularLocation>
</comment>
<dbReference type="InterPro" id="IPR001095">
    <property type="entry name" value="Acetyl_CoA_COase_a_su"/>
</dbReference>
<evidence type="ECO:0000256" key="4">
    <source>
        <dbReference type="ARBA" id="ARBA00022741"/>
    </source>
</evidence>
<gene>
    <name evidence="10" type="primary">accA</name>
    <name evidence="12" type="ORF">OMAG_002028</name>
</gene>
<reference evidence="12 13" key="1">
    <citation type="submission" date="2015-02" db="EMBL/GenBank/DDBJ databases">
        <title>Single-cell genomics of uncultivated deep-branching MTB reveals a conserved set of magnetosome genes.</title>
        <authorList>
            <person name="Kolinko S."/>
            <person name="Richter M."/>
            <person name="Glockner F.O."/>
            <person name="Brachmann A."/>
            <person name="Schuler D."/>
        </authorList>
    </citation>
    <scope>NUCLEOTIDE SEQUENCE [LARGE SCALE GENOMIC DNA]</scope>
    <source>
        <strain evidence="12">SKK-01</strain>
    </source>
</reference>
<dbReference type="SUPFAM" id="SSF52096">
    <property type="entry name" value="ClpP/crotonase"/>
    <property type="match status" value="1"/>
</dbReference>
<keyword evidence="4 10" id="KW-0547">Nucleotide-binding</keyword>
<comment type="catalytic activity">
    <reaction evidence="9 10">
        <text>N(6)-carboxybiotinyl-L-lysyl-[protein] + acetyl-CoA = N(6)-biotinyl-L-lysyl-[protein] + malonyl-CoA</text>
        <dbReference type="Rhea" id="RHEA:54728"/>
        <dbReference type="Rhea" id="RHEA-COMP:10505"/>
        <dbReference type="Rhea" id="RHEA-COMP:10506"/>
        <dbReference type="ChEBI" id="CHEBI:57288"/>
        <dbReference type="ChEBI" id="CHEBI:57384"/>
        <dbReference type="ChEBI" id="CHEBI:83144"/>
        <dbReference type="ChEBI" id="CHEBI:83145"/>
        <dbReference type="EC" id="2.1.3.15"/>
    </reaction>
</comment>
<evidence type="ECO:0000256" key="8">
    <source>
        <dbReference type="ARBA" id="ARBA00023160"/>
    </source>
</evidence>
<evidence type="ECO:0000256" key="2">
    <source>
        <dbReference type="ARBA" id="ARBA00022516"/>
    </source>
</evidence>
<dbReference type="GO" id="GO:0005524">
    <property type="term" value="F:ATP binding"/>
    <property type="evidence" value="ECO:0007669"/>
    <property type="project" value="UniProtKB-KW"/>
</dbReference>
<evidence type="ECO:0000256" key="3">
    <source>
        <dbReference type="ARBA" id="ARBA00022679"/>
    </source>
</evidence>
<dbReference type="GO" id="GO:0006633">
    <property type="term" value="P:fatty acid biosynthetic process"/>
    <property type="evidence" value="ECO:0007669"/>
    <property type="project" value="UniProtKB-KW"/>
</dbReference>
<evidence type="ECO:0000313" key="13">
    <source>
        <dbReference type="Proteomes" id="UP000033428"/>
    </source>
</evidence>
<keyword evidence="10" id="KW-0963">Cytoplasm</keyword>
<evidence type="ECO:0000256" key="9">
    <source>
        <dbReference type="ARBA" id="ARBA00049152"/>
    </source>
</evidence>
<dbReference type="Proteomes" id="UP000033428">
    <property type="component" value="Unassembled WGS sequence"/>
</dbReference>
<dbReference type="UniPathway" id="UPA00655">
    <property type="reaction ID" value="UER00711"/>
</dbReference>
<dbReference type="NCBIfam" id="NF041504">
    <property type="entry name" value="AccA_sub"/>
    <property type="match status" value="1"/>
</dbReference>
<organism evidence="12 13">
    <name type="scientific">Candidatus Omnitrophus magneticus</name>
    <dbReference type="NCBI Taxonomy" id="1609969"/>
    <lineage>
        <taxon>Bacteria</taxon>
        <taxon>Pseudomonadati</taxon>
        <taxon>Candidatus Omnitrophota</taxon>
        <taxon>Candidatus Omnitrophus</taxon>
    </lineage>
</organism>
<evidence type="ECO:0000259" key="11">
    <source>
        <dbReference type="PROSITE" id="PS50989"/>
    </source>
</evidence>
<comment type="caution">
    <text evidence="12">The sequence shown here is derived from an EMBL/GenBank/DDBJ whole genome shotgun (WGS) entry which is preliminary data.</text>
</comment>
<dbReference type="InterPro" id="IPR029045">
    <property type="entry name" value="ClpP/crotonase-like_dom_sf"/>
</dbReference>
<dbReference type="EC" id="2.1.3.15" evidence="10"/>
<dbReference type="PATRIC" id="fig|1609969.3.peg.2158"/>
<comment type="similarity">
    <text evidence="10">Belongs to the AccA family.</text>
</comment>
<dbReference type="GO" id="GO:0009317">
    <property type="term" value="C:acetyl-CoA carboxylase complex"/>
    <property type="evidence" value="ECO:0007669"/>
    <property type="project" value="InterPro"/>
</dbReference>
<keyword evidence="6 10" id="KW-0067">ATP-binding</keyword>
<dbReference type="NCBIfam" id="TIGR00513">
    <property type="entry name" value="accA"/>
    <property type="match status" value="1"/>
</dbReference>
<dbReference type="Gene3D" id="3.90.226.10">
    <property type="entry name" value="2-enoyl-CoA Hydratase, Chain A, domain 1"/>
    <property type="match status" value="1"/>
</dbReference>
<dbReference type="GO" id="GO:0016743">
    <property type="term" value="F:carboxyl- or carbamoyltransferase activity"/>
    <property type="evidence" value="ECO:0007669"/>
    <property type="project" value="UniProtKB-UniRule"/>
</dbReference>
<evidence type="ECO:0000256" key="1">
    <source>
        <dbReference type="ARBA" id="ARBA00004956"/>
    </source>
</evidence>
<keyword evidence="5 10" id="KW-0276">Fatty acid metabolism</keyword>
<dbReference type="PRINTS" id="PR01069">
    <property type="entry name" value="ACCCTRFRASEA"/>
</dbReference>
<dbReference type="EMBL" id="JYNY01000403">
    <property type="protein sequence ID" value="KJJ84111.1"/>
    <property type="molecule type" value="Genomic_DNA"/>
</dbReference>
<dbReference type="InterPro" id="IPR011763">
    <property type="entry name" value="COA_CT_C"/>
</dbReference>
<dbReference type="NCBIfam" id="NF004344">
    <property type="entry name" value="PRK05724.1"/>
    <property type="match status" value="1"/>
</dbReference>
<keyword evidence="13" id="KW-1185">Reference proteome</keyword>